<keyword evidence="2" id="KW-1185">Reference proteome</keyword>
<name>A0A1J0AFA3_9CYAN</name>
<dbReference type="InterPro" id="IPR029063">
    <property type="entry name" value="SAM-dependent_MTases_sf"/>
</dbReference>
<evidence type="ECO:0000313" key="2">
    <source>
        <dbReference type="Proteomes" id="UP000180235"/>
    </source>
</evidence>
<gene>
    <name evidence="1" type="ORF">GlitD10_2268</name>
</gene>
<dbReference type="AlphaFoldDB" id="A0A1J0AFA3"/>
<accession>A0A1J0AFA3</accession>
<sequence length="155" mass="17928">MNWQPAGLIYQGHFATVITNDGSPTIRDLGTTNRECMHHSGGAYSETQYVYGEAIRAVIKNWINPYFLIVGLGLGYIEILIACECLKSQKSGNCRVISFESQVYWREQFHHWLLGQSSELDTIYQLRDAKFKQNYIQEMPQVRDWLRQHLTLVGL</sequence>
<organism evidence="1 2">
    <name type="scientific">Gloeomargarita lithophora Alchichica-D10</name>
    <dbReference type="NCBI Taxonomy" id="1188229"/>
    <lineage>
        <taxon>Bacteria</taxon>
        <taxon>Bacillati</taxon>
        <taxon>Cyanobacteriota</taxon>
        <taxon>Cyanophyceae</taxon>
        <taxon>Gloeomargaritales</taxon>
        <taxon>Gloeomargaritaceae</taxon>
        <taxon>Gloeomargarita</taxon>
    </lineage>
</organism>
<dbReference type="Proteomes" id="UP000180235">
    <property type="component" value="Chromosome"/>
</dbReference>
<dbReference type="EMBL" id="CP017675">
    <property type="protein sequence ID" value="APB34600.1"/>
    <property type="molecule type" value="Genomic_DNA"/>
</dbReference>
<dbReference type="RefSeq" id="WP_071455019.1">
    <property type="nucleotide sequence ID" value="NZ_CP017675.1"/>
</dbReference>
<reference evidence="1 2" key="1">
    <citation type="submission" date="2016-10" db="EMBL/GenBank/DDBJ databases">
        <title>Description of Gloeomargarita lithophora gen. nov., sp. nov., a thylakoid-bearing basal-branching cyanobacterium with intracellular carbonates, and proposal for Gloeomargaritales ord. nov.</title>
        <authorList>
            <person name="Moreira D."/>
            <person name="Tavera R."/>
            <person name="Benzerara K."/>
            <person name="Skouri-Panet F."/>
            <person name="Couradeau E."/>
            <person name="Gerard E."/>
            <person name="Loussert C."/>
            <person name="Novelo E."/>
            <person name="Zivanovic Y."/>
            <person name="Lopez-Garcia P."/>
        </authorList>
    </citation>
    <scope>NUCLEOTIDE SEQUENCE [LARGE SCALE GENOMIC DNA]</scope>
    <source>
        <strain evidence="1 2">D10</strain>
    </source>
</reference>
<dbReference type="OrthoDB" id="5291354at2"/>
<dbReference type="KEGG" id="glt:GlitD10_2268"/>
<proteinExistence type="predicted"/>
<protein>
    <submittedName>
        <fullName evidence="1">Uncharacterized protein</fullName>
    </submittedName>
</protein>
<dbReference type="Gene3D" id="3.40.50.150">
    <property type="entry name" value="Vaccinia Virus protein VP39"/>
    <property type="match status" value="1"/>
</dbReference>
<evidence type="ECO:0000313" key="1">
    <source>
        <dbReference type="EMBL" id="APB34600.1"/>
    </source>
</evidence>
<dbReference type="STRING" id="1188229.GlitD10_2268"/>